<dbReference type="Gene3D" id="3.40.50.300">
    <property type="entry name" value="P-loop containing nucleotide triphosphate hydrolases"/>
    <property type="match status" value="2"/>
</dbReference>
<dbReference type="SUPFAM" id="SSF52540">
    <property type="entry name" value="P-loop containing nucleoside triphosphate hydrolases"/>
    <property type="match status" value="1"/>
</dbReference>
<keyword evidence="4 6" id="KW-0067">ATP-binding</keyword>
<keyword evidence="2 6" id="KW-0378">Hydrolase</keyword>
<evidence type="ECO:0000256" key="6">
    <source>
        <dbReference type="RuleBase" id="RU000492"/>
    </source>
</evidence>
<dbReference type="CDD" id="cd00268">
    <property type="entry name" value="DEADc"/>
    <property type="match status" value="1"/>
</dbReference>
<dbReference type="AlphaFoldDB" id="A0AAD1FRG7"/>
<gene>
    <name evidence="9" type="primary">deaD</name>
    <name evidence="9" type="ORF">CPU2_426</name>
</gene>
<dbReference type="GO" id="GO:0005524">
    <property type="term" value="F:ATP binding"/>
    <property type="evidence" value="ECO:0007669"/>
    <property type="project" value="UniProtKB-KW"/>
</dbReference>
<dbReference type="GO" id="GO:0016787">
    <property type="term" value="F:hydrolase activity"/>
    <property type="evidence" value="ECO:0007669"/>
    <property type="project" value="UniProtKB-KW"/>
</dbReference>
<dbReference type="PROSITE" id="PS51192">
    <property type="entry name" value="HELICASE_ATP_BIND_1"/>
    <property type="match status" value="1"/>
</dbReference>
<evidence type="ECO:0000259" key="8">
    <source>
        <dbReference type="PROSITE" id="PS51194"/>
    </source>
</evidence>
<dbReference type="PANTHER" id="PTHR47959:SF13">
    <property type="entry name" value="ATP-DEPENDENT RNA HELICASE RHLE"/>
    <property type="match status" value="1"/>
</dbReference>
<dbReference type="InterPro" id="IPR001650">
    <property type="entry name" value="Helicase_C-like"/>
</dbReference>
<dbReference type="RefSeq" id="WP_110548609.1">
    <property type="nucleotide sequence ID" value="NZ_AP014610.1"/>
</dbReference>
<evidence type="ECO:0000313" key="9">
    <source>
        <dbReference type="EMBL" id="BBA17918.1"/>
    </source>
</evidence>
<keyword evidence="1 6" id="KW-0547">Nucleotide-binding</keyword>
<dbReference type="EMBL" id="AP014610">
    <property type="protein sequence ID" value="BBA17918.1"/>
    <property type="molecule type" value="Genomic_DNA"/>
</dbReference>
<evidence type="ECO:0000256" key="2">
    <source>
        <dbReference type="ARBA" id="ARBA00022801"/>
    </source>
</evidence>
<comment type="similarity">
    <text evidence="5 6">Belongs to the DEAD box helicase family.</text>
</comment>
<dbReference type="GeneID" id="66556642"/>
<evidence type="ECO:0000259" key="7">
    <source>
        <dbReference type="PROSITE" id="PS51192"/>
    </source>
</evidence>
<dbReference type="Gene3D" id="3.30.70.330">
    <property type="match status" value="1"/>
</dbReference>
<dbReference type="InterPro" id="IPR011545">
    <property type="entry name" value="DEAD/DEAH_box_helicase_dom"/>
</dbReference>
<keyword evidence="3 6" id="KW-0347">Helicase</keyword>
<dbReference type="PROSITE" id="PS00039">
    <property type="entry name" value="DEAD_ATP_HELICASE"/>
    <property type="match status" value="1"/>
</dbReference>
<evidence type="ECO:0000256" key="4">
    <source>
        <dbReference type="ARBA" id="ARBA00022840"/>
    </source>
</evidence>
<dbReference type="InterPro" id="IPR005580">
    <property type="entry name" value="DbpA/CsdA_RNA-bd_dom"/>
</dbReference>
<dbReference type="InterPro" id="IPR012677">
    <property type="entry name" value="Nucleotide-bd_a/b_plait_sf"/>
</dbReference>
<dbReference type="GO" id="GO:0003724">
    <property type="term" value="F:RNA helicase activity"/>
    <property type="evidence" value="ECO:0007669"/>
    <property type="project" value="UniProtKB-ARBA"/>
</dbReference>
<name>A0AAD1FRG7_9FLAO</name>
<dbReference type="SMART" id="SM00490">
    <property type="entry name" value="HELICc"/>
    <property type="match status" value="1"/>
</dbReference>
<dbReference type="GO" id="GO:0005829">
    <property type="term" value="C:cytosol"/>
    <property type="evidence" value="ECO:0007669"/>
    <property type="project" value="TreeGrafter"/>
</dbReference>
<dbReference type="SMART" id="SM00487">
    <property type="entry name" value="DEXDc"/>
    <property type="match status" value="1"/>
</dbReference>
<organism evidence="9 10">
    <name type="scientific">Blattabacterium punctulatus CPU2</name>
    <dbReference type="NCBI Taxonomy" id="1457032"/>
    <lineage>
        <taxon>Bacteria</taxon>
        <taxon>Pseudomonadati</taxon>
        <taxon>Bacteroidota</taxon>
        <taxon>Flavobacteriia</taxon>
        <taxon>Flavobacteriales</taxon>
        <taxon>Blattabacteriaceae</taxon>
        <taxon>Blattabacterium</taxon>
    </lineage>
</organism>
<sequence length="561" mass="65065">MKTFKEYNFLNDKIIKAIEDIGFKYPTLIQKKVIPFLLESEKDIIALAQTGTGKTAAFGLPIIQKINLEIRYAQALILCPTRELCIQITRDLLSFSKYILLIKIISLYGGVSIDNQIKLLKKSNHIIVGTPGRIIDLIRRNKLYLSNIKYLILDEADEMLNMGFKEELDSIILKLPKKRQSLLFSATMSKYMNVIAHSYLIEPKEIITGKRNICSDDVKHIYYIVSNSNKYLALKRIVDIHPEIYGIIFCRTRKNTKEIAESLIQDGYNTDAIYGDLSQAQRESVMNKFRKKKLQLLVATDVAARGIDVNDITHVINYNLPDENEIYVHRSGRTGRAGNSGISVCIIHSNEIKNLREFEKKIGKTFERTMIPSGKEICEKQFLYFIEKVKKVVVDEQSMIPFFPEIKKKLESFDKEELIKRFSWIEFNRFIYSYKNAKDLNIIFSSKSNSSLFYTKKFKKDSFSKPKKFKKDSFSKPKKFKKDSFSKLFLNIGSKDNLTKLRLINLINQIVNKNSRINIGHIEILSNFSLFEVEKRYQNKILTGMSRINHFGRPLSIEIKN</sequence>
<dbReference type="Pfam" id="PF00271">
    <property type="entry name" value="Helicase_C"/>
    <property type="match status" value="1"/>
</dbReference>
<dbReference type="InterPro" id="IPR000629">
    <property type="entry name" value="RNA-helicase_DEAD-box_CS"/>
</dbReference>
<evidence type="ECO:0000256" key="1">
    <source>
        <dbReference type="ARBA" id="ARBA00022741"/>
    </source>
</evidence>
<feature type="domain" description="Helicase C-terminal" evidence="8">
    <location>
        <begin position="217"/>
        <end position="377"/>
    </location>
</feature>
<evidence type="ECO:0000313" key="10">
    <source>
        <dbReference type="Proteomes" id="UP000262607"/>
    </source>
</evidence>
<evidence type="ECO:0000256" key="5">
    <source>
        <dbReference type="ARBA" id="ARBA00038437"/>
    </source>
</evidence>
<dbReference type="InterPro" id="IPR050079">
    <property type="entry name" value="DEAD_box_RNA_helicase"/>
</dbReference>
<dbReference type="InterPro" id="IPR044742">
    <property type="entry name" value="DEAD/DEAH_RhlB"/>
</dbReference>
<dbReference type="Proteomes" id="UP000262607">
    <property type="component" value="Chromosome"/>
</dbReference>
<dbReference type="InterPro" id="IPR014001">
    <property type="entry name" value="Helicase_ATP-bd"/>
</dbReference>
<dbReference type="InterPro" id="IPR027417">
    <property type="entry name" value="P-loop_NTPase"/>
</dbReference>
<dbReference type="PANTHER" id="PTHR47959">
    <property type="entry name" value="ATP-DEPENDENT RNA HELICASE RHLE-RELATED"/>
    <property type="match status" value="1"/>
</dbReference>
<evidence type="ECO:0000256" key="3">
    <source>
        <dbReference type="ARBA" id="ARBA00022806"/>
    </source>
</evidence>
<dbReference type="GO" id="GO:0003676">
    <property type="term" value="F:nucleic acid binding"/>
    <property type="evidence" value="ECO:0007669"/>
    <property type="project" value="InterPro"/>
</dbReference>
<accession>A0AAD1FRG7</accession>
<dbReference type="PROSITE" id="PS51194">
    <property type="entry name" value="HELICASE_CTER"/>
    <property type="match status" value="1"/>
</dbReference>
<reference evidence="9 10" key="1">
    <citation type="submission" date="2014-06" db="EMBL/GenBank/DDBJ databases">
        <title>Genome sequence of the intracellular symbiont Blattabacterium cuenoti, strain CPU2 from the wood feeding cockroach Cryptocercus punctulatus.</title>
        <authorList>
            <person name="Kinjo Y."/>
            <person name="Ohkuma M."/>
            <person name="Tokuda G."/>
        </authorList>
    </citation>
    <scope>NUCLEOTIDE SEQUENCE [LARGE SCALE GENOMIC DNA]</scope>
    <source>
        <strain evidence="9 10">CPU2</strain>
    </source>
</reference>
<dbReference type="CDD" id="cd12252">
    <property type="entry name" value="RRM_DbpA"/>
    <property type="match status" value="1"/>
</dbReference>
<dbReference type="CDD" id="cd18787">
    <property type="entry name" value="SF2_C_DEAD"/>
    <property type="match status" value="1"/>
</dbReference>
<protein>
    <submittedName>
        <fullName evidence="9">ATP-dependent RNA helicase, DEAD/DEAH box family</fullName>
    </submittedName>
</protein>
<proteinExistence type="inferred from homology"/>
<dbReference type="Pfam" id="PF00270">
    <property type="entry name" value="DEAD"/>
    <property type="match status" value="1"/>
</dbReference>
<dbReference type="Pfam" id="PF03880">
    <property type="entry name" value="DbpA"/>
    <property type="match status" value="1"/>
</dbReference>
<feature type="domain" description="Helicase ATP-binding" evidence="7">
    <location>
        <begin position="35"/>
        <end position="206"/>
    </location>
</feature>